<dbReference type="PANTHER" id="PTHR11062:SF337">
    <property type="entry name" value="OS04G0109900 PROTEIN"/>
    <property type="match status" value="1"/>
</dbReference>
<comment type="subcellular location">
    <subcellularLocation>
        <location evidence="1">Golgi apparatus membrane</location>
        <topology evidence="1">Single-pass type II membrane protein</topology>
    </subcellularLocation>
</comment>
<comment type="similarity">
    <text evidence="2">Belongs to the glycosyltransferase 47 family.</text>
</comment>
<evidence type="ECO:0000256" key="5">
    <source>
        <dbReference type="ARBA" id="ARBA00023034"/>
    </source>
</evidence>
<sequence>MRSVEVGLAQARAAIRRAKKVINSTEISLQDDKDAPRGEVYRNPTAFYQSYLEMEKRLKVYVYEEGEEPMVHNGPCKDIYTSEGRFISEMEIMSGGFRTRDPERAHVYFMPFSVRMMVELLWKKQGRDMGALRRFVWDYVRSISTNHPYWNRTLGADHFILSCHDFGPLSSMGEPLLYNNSIRVFCNANSSEGFDPRKDATLPEIALYDGYMPNDLANIPDFNTPRPHLGFFAGGSHGWIRPVLFDHWKNRDPDLIVSDYLPKGQSYYPMMLKSKFCLCPSGHEVASPRVTEAIYAECVPVIISDHYVLPFSDVLRWEAFSVRVDPVDIPKLKDILSGIHEEEYVRLKKGVRAVRRHFVFNQPSKSPAISGFYSTKLSLQFSKLDLVRTNEFFMRSYSAAVLENSTWINNSAVAVQRKYGQMRDVEVGLARARAAIRRSKKLNGSKISLLDNEDAPRGQVYRNPSAFYQRRGADRALWAVQEHIHFGGEVHKRNGDYEWWVSHARPRARARVLHALQCDNDGGDVVEAKQRLGVLRRFVWDYVRSISTKYPYWNRTQGADHFMLTCHDWGPISSMGEPFLYNNSIRVLCNANSSEGFNPNKDATLPEIFLYDGTMPSDLVNIPDFETPRPHLGFFAGGSHGWIRPVLFDHWKNRDPDLIVSDYLPKGQSYYPMMLKSKFCLCPSGHEVASPRVTEAIYAECVPVIISDHYVLPFSDVLRWEEFSVRVDPVDIPKLKDILIAISEEEYERLKKGVRTVRRHFVLNQPLKRFDVFHMILHSVWLRRLNVRLP</sequence>
<keyword evidence="4" id="KW-0812">Transmembrane</keyword>
<keyword evidence="8" id="KW-1185">Reference proteome</keyword>
<keyword evidence="3" id="KW-0808">Transferase</keyword>
<comment type="caution">
    <text evidence="7">The sequence shown here is derived from an EMBL/GenBank/DDBJ whole genome shotgun (WGS) entry which is preliminary data.</text>
</comment>
<evidence type="ECO:0000256" key="2">
    <source>
        <dbReference type="ARBA" id="ARBA00010271"/>
    </source>
</evidence>
<evidence type="ECO:0000313" key="8">
    <source>
        <dbReference type="Proteomes" id="UP001420932"/>
    </source>
</evidence>
<accession>A0AAP0PF60</accession>
<protein>
    <recommendedName>
        <fullName evidence="6">Exostosin GT47 domain-containing protein</fullName>
    </recommendedName>
</protein>
<dbReference type="PANTHER" id="PTHR11062">
    <property type="entry name" value="EXOSTOSIN HEPARAN SULFATE GLYCOSYLTRANSFERASE -RELATED"/>
    <property type="match status" value="1"/>
</dbReference>
<gene>
    <name evidence="7" type="ORF">Syun_011157</name>
</gene>
<keyword evidence="5" id="KW-0333">Golgi apparatus</keyword>
<dbReference type="Proteomes" id="UP001420932">
    <property type="component" value="Unassembled WGS sequence"/>
</dbReference>
<dbReference type="AlphaFoldDB" id="A0AAP0PF60"/>
<proteinExistence type="inferred from homology"/>
<feature type="domain" description="Exostosin GT47" evidence="6">
    <location>
        <begin position="538"/>
        <end position="739"/>
    </location>
</feature>
<organism evidence="7 8">
    <name type="scientific">Stephania yunnanensis</name>
    <dbReference type="NCBI Taxonomy" id="152371"/>
    <lineage>
        <taxon>Eukaryota</taxon>
        <taxon>Viridiplantae</taxon>
        <taxon>Streptophyta</taxon>
        <taxon>Embryophyta</taxon>
        <taxon>Tracheophyta</taxon>
        <taxon>Spermatophyta</taxon>
        <taxon>Magnoliopsida</taxon>
        <taxon>Ranunculales</taxon>
        <taxon>Menispermaceae</taxon>
        <taxon>Menispermoideae</taxon>
        <taxon>Cissampelideae</taxon>
        <taxon>Stephania</taxon>
    </lineage>
</organism>
<dbReference type="EMBL" id="JBBNAF010000005">
    <property type="protein sequence ID" value="KAK9141757.1"/>
    <property type="molecule type" value="Genomic_DNA"/>
</dbReference>
<evidence type="ECO:0000256" key="1">
    <source>
        <dbReference type="ARBA" id="ARBA00004323"/>
    </source>
</evidence>
<reference evidence="7 8" key="1">
    <citation type="submission" date="2024-01" db="EMBL/GenBank/DDBJ databases">
        <title>Genome assemblies of Stephania.</title>
        <authorList>
            <person name="Yang L."/>
        </authorList>
    </citation>
    <scope>NUCLEOTIDE SEQUENCE [LARGE SCALE GENOMIC DNA]</scope>
    <source>
        <strain evidence="7">YNDBR</strain>
        <tissue evidence="7">Leaf</tissue>
    </source>
</reference>
<evidence type="ECO:0000313" key="7">
    <source>
        <dbReference type="EMBL" id="KAK9141757.1"/>
    </source>
</evidence>
<name>A0AAP0PF60_9MAGN</name>
<evidence type="ECO:0000256" key="3">
    <source>
        <dbReference type="ARBA" id="ARBA00022676"/>
    </source>
</evidence>
<dbReference type="InterPro" id="IPR040911">
    <property type="entry name" value="Exostosin_GT47"/>
</dbReference>
<dbReference type="InterPro" id="IPR004263">
    <property type="entry name" value="Exostosin"/>
</dbReference>
<dbReference type="Pfam" id="PF03016">
    <property type="entry name" value="Exostosin_GT47"/>
    <property type="match status" value="2"/>
</dbReference>
<keyword evidence="4" id="KW-0735">Signal-anchor</keyword>
<dbReference type="GO" id="GO:0000139">
    <property type="term" value="C:Golgi membrane"/>
    <property type="evidence" value="ECO:0007669"/>
    <property type="project" value="UniProtKB-SubCell"/>
</dbReference>
<evidence type="ECO:0000259" key="6">
    <source>
        <dbReference type="Pfam" id="PF03016"/>
    </source>
</evidence>
<keyword evidence="3" id="KW-0328">Glycosyltransferase</keyword>
<dbReference type="GO" id="GO:0016757">
    <property type="term" value="F:glycosyltransferase activity"/>
    <property type="evidence" value="ECO:0007669"/>
    <property type="project" value="UniProtKB-KW"/>
</dbReference>
<feature type="domain" description="Exostosin GT47" evidence="6">
    <location>
        <begin position="54"/>
        <end position="337"/>
    </location>
</feature>
<evidence type="ECO:0000256" key="4">
    <source>
        <dbReference type="ARBA" id="ARBA00022968"/>
    </source>
</evidence>